<name>A0A183KNI3_9TREM</name>
<protein>
    <submittedName>
        <fullName evidence="4">Ras-associating domain-containing protein</fullName>
    </submittedName>
</protein>
<sequence length="273" mass="31625">MRQNVFSQANLPGDYAKLKTHIISLGGFFEYEIDEENCLQYLFSIADQVNSTTSFLDVVVFDGTYKTNNENLFLYQIRCIGYEFNVNHSTLDDEYFQTKTSFQSLNSTTNKLIKSQSPPMKLKKSSHFISLTKSNEFNSNDLLCTKNDANHHQVANQLNKEEFSRLPVGFRWNYIFVKLSNWFQRVHTINYSRTSSDRVSSSIPIHNNKSASISNSYRYQIRKFEPIRSRSQSDEKSGKIKSNLHNNDHFCSDSKTKIQLSSEINNSNRNILS</sequence>
<accession>A0A183KNI3</accession>
<reference evidence="4" key="1">
    <citation type="submission" date="2016-06" db="UniProtKB">
        <authorList>
            <consortium name="WormBaseParasite"/>
        </authorList>
    </citation>
    <scope>IDENTIFICATION</scope>
</reference>
<dbReference type="WBParaSite" id="SCUD_0001661501-mRNA-1">
    <property type="protein sequence ID" value="SCUD_0001661501-mRNA-1"/>
    <property type="gene ID" value="SCUD_0001661501"/>
</dbReference>
<keyword evidence="3" id="KW-1185">Reference proteome</keyword>
<gene>
    <name evidence="2" type="ORF">SCUD_LOCUS16612</name>
</gene>
<evidence type="ECO:0000256" key="1">
    <source>
        <dbReference type="SAM" id="MobiDB-lite"/>
    </source>
</evidence>
<proteinExistence type="predicted"/>
<dbReference type="AlphaFoldDB" id="A0A183KNI3"/>
<dbReference type="Proteomes" id="UP000279833">
    <property type="component" value="Unassembled WGS sequence"/>
</dbReference>
<evidence type="ECO:0000313" key="2">
    <source>
        <dbReference type="EMBL" id="VDP61882.1"/>
    </source>
</evidence>
<organism evidence="4">
    <name type="scientific">Schistosoma curassoni</name>
    <dbReference type="NCBI Taxonomy" id="6186"/>
    <lineage>
        <taxon>Eukaryota</taxon>
        <taxon>Metazoa</taxon>
        <taxon>Spiralia</taxon>
        <taxon>Lophotrochozoa</taxon>
        <taxon>Platyhelminthes</taxon>
        <taxon>Trematoda</taxon>
        <taxon>Digenea</taxon>
        <taxon>Strigeidida</taxon>
        <taxon>Schistosomatoidea</taxon>
        <taxon>Schistosomatidae</taxon>
        <taxon>Schistosoma</taxon>
    </lineage>
</organism>
<evidence type="ECO:0000313" key="3">
    <source>
        <dbReference type="Proteomes" id="UP000279833"/>
    </source>
</evidence>
<dbReference type="EMBL" id="UZAK01038866">
    <property type="protein sequence ID" value="VDP61882.1"/>
    <property type="molecule type" value="Genomic_DNA"/>
</dbReference>
<dbReference type="STRING" id="6186.A0A183KNI3"/>
<feature type="compositionally biased region" description="Basic and acidic residues" evidence="1">
    <location>
        <begin position="228"/>
        <end position="238"/>
    </location>
</feature>
<reference evidence="2 3" key="2">
    <citation type="submission" date="2018-11" db="EMBL/GenBank/DDBJ databases">
        <authorList>
            <consortium name="Pathogen Informatics"/>
        </authorList>
    </citation>
    <scope>NUCLEOTIDE SEQUENCE [LARGE SCALE GENOMIC DNA]</scope>
    <source>
        <strain evidence="2">Dakar</strain>
        <strain evidence="3">Dakar, Senegal</strain>
    </source>
</reference>
<feature type="region of interest" description="Disordered" evidence="1">
    <location>
        <begin position="228"/>
        <end position="248"/>
    </location>
</feature>
<evidence type="ECO:0000313" key="4">
    <source>
        <dbReference type="WBParaSite" id="SCUD_0001661501-mRNA-1"/>
    </source>
</evidence>